<evidence type="ECO:0000256" key="1">
    <source>
        <dbReference type="SAM" id="Phobius"/>
    </source>
</evidence>
<dbReference type="EMBL" id="JACJSK010000021">
    <property type="protein sequence ID" value="MBD2545268.1"/>
    <property type="molecule type" value="Genomic_DNA"/>
</dbReference>
<evidence type="ECO:0000313" key="3">
    <source>
        <dbReference type="Proteomes" id="UP000641954"/>
    </source>
</evidence>
<proteinExistence type="predicted"/>
<accession>A0ABR8EER4</accession>
<keyword evidence="3" id="KW-1185">Reference proteome</keyword>
<evidence type="ECO:0000313" key="2">
    <source>
        <dbReference type="EMBL" id="MBD2545268.1"/>
    </source>
</evidence>
<name>A0ABR8EER4_9CYAN</name>
<dbReference type="Proteomes" id="UP000641954">
    <property type="component" value="Unassembled WGS sequence"/>
</dbReference>
<protein>
    <submittedName>
        <fullName evidence="2">Uncharacterized protein</fullName>
    </submittedName>
</protein>
<gene>
    <name evidence="2" type="ORF">H6G72_15790</name>
</gene>
<reference evidence="2 3" key="1">
    <citation type="journal article" date="2020" name="ISME J.">
        <title>Comparative genomics reveals insights into cyanobacterial evolution and habitat adaptation.</title>
        <authorList>
            <person name="Chen M.Y."/>
            <person name="Teng W.K."/>
            <person name="Zhao L."/>
            <person name="Hu C.X."/>
            <person name="Zhou Y.K."/>
            <person name="Han B.P."/>
            <person name="Song L.R."/>
            <person name="Shu W.S."/>
        </authorList>
    </citation>
    <scope>NUCLEOTIDE SEQUENCE [LARGE SCALE GENOMIC DNA]</scope>
    <source>
        <strain evidence="2 3">FACHB-1370</strain>
    </source>
</reference>
<sequence length="46" mass="5049">MKVKANRRSSALICSAILQIQGNYGVLKVGTLLTWVSLVIMALKFL</sequence>
<keyword evidence="1" id="KW-1133">Transmembrane helix</keyword>
<dbReference type="RefSeq" id="WP_156331655.1">
    <property type="nucleotide sequence ID" value="NZ_JACJSK010000021.1"/>
</dbReference>
<keyword evidence="1" id="KW-0472">Membrane</keyword>
<keyword evidence="1" id="KW-0812">Transmembrane</keyword>
<organism evidence="2 3">
    <name type="scientific">Planktothricoides raciborskii FACHB-1370</name>
    <dbReference type="NCBI Taxonomy" id="2949576"/>
    <lineage>
        <taxon>Bacteria</taxon>
        <taxon>Bacillati</taxon>
        <taxon>Cyanobacteriota</taxon>
        <taxon>Cyanophyceae</taxon>
        <taxon>Oscillatoriophycideae</taxon>
        <taxon>Oscillatoriales</taxon>
        <taxon>Oscillatoriaceae</taxon>
        <taxon>Planktothricoides</taxon>
    </lineage>
</organism>
<comment type="caution">
    <text evidence="2">The sequence shown here is derived from an EMBL/GenBank/DDBJ whole genome shotgun (WGS) entry which is preliminary data.</text>
</comment>
<feature type="transmembrane region" description="Helical" evidence="1">
    <location>
        <begin position="25"/>
        <end position="43"/>
    </location>
</feature>